<name>A0A4V2F351_9BURK</name>
<gene>
    <name evidence="3" type="ORF">EV675_3793</name>
</gene>
<evidence type="ECO:0000313" key="3">
    <source>
        <dbReference type="EMBL" id="RZS81174.1"/>
    </source>
</evidence>
<feature type="signal peptide" evidence="2">
    <location>
        <begin position="1"/>
        <end position="26"/>
    </location>
</feature>
<dbReference type="EMBL" id="SGXC01000002">
    <property type="protein sequence ID" value="RZS81174.1"/>
    <property type="molecule type" value="Genomic_DNA"/>
</dbReference>
<evidence type="ECO:0000313" key="4">
    <source>
        <dbReference type="Proteomes" id="UP000292445"/>
    </source>
</evidence>
<dbReference type="InterPro" id="IPR042100">
    <property type="entry name" value="Bug_dom1"/>
</dbReference>
<dbReference type="Pfam" id="PF03401">
    <property type="entry name" value="TctC"/>
    <property type="match status" value="1"/>
</dbReference>
<organism evidence="3 4">
    <name type="scientific">Pigmentiphaga kullae</name>
    <dbReference type="NCBI Taxonomy" id="151784"/>
    <lineage>
        <taxon>Bacteria</taxon>
        <taxon>Pseudomonadati</taxon>
        <taxon>Pseudomonadota</taxon>
        <taxon>Betaproteobacteria</taxon>
        <taxon>Burkholderiales</taxon>
        <taxon>Alcaligenaceae</taxon>
        <taxon>Pigmentiphaga</taxon>
    </lineage>
</organism>
<keyword evidence="4" id="KW-1185">Reference proteome</keyword>
<dbReference type="CDD" id="cd07012">
    <property type="entry name" value="PBP2_Bug_TTT"/>
    <property type="match status" value="1"/>
</dbReference>
<evidence type="ECO:0000256" key="2">
    <source>
        <dbReference type="SAM" id="SignalP"/>
    </source>
</evidence>
<dbReference type="OrthoDB" id="5171643at2"/>
<dbReference type="Gene3D" id="3.40.190.10">
    <property type="entry name" value="Periplasmic binding protein-like II"/>
    <property type="match status" value="1"/>
</dbReference>
<sequence>MKYSVRWWGACALAGSLLAALSPARAAEWPERPLHFITTSAAGSPLDTMMRSLGKELGDVLGQTVVVENRPGGTGAVGMNMALNAPADGYTVVSATGSTSFLMAEKDSRFQPSDFIFLRALQTEPSSVAVRKDSPYRSLKDLVEALKRQPDKVNVGGYATAGFHQYVMYRLEQKAGFKSTWIPYQGGNQALLALMGGHLHAAVITPSTAMAQIRNGDVRLLGISSESRSEFFPDVPTFREQGYDVVETLWRGVMVAKGTPPAVTARLVRGMEDVEKRPAWKTFMRENMQDSMPLSQPDLQRFVASEVADRRQFLMSLQKK</sequence>
<dbReference type="SUPFAM" id="SSF53850">
    <property type="entry name" value="Periplasmic binding protein-like II"/>
    <property type="match status" value="1"/>
</dbReference>
<comment type="similarity">
    <text evidence="1">Belongs to the UPF0065 (bug) family.</text>
</comment>
<dbReference type="PIRSF" id="PIRSF017082">
    <property type="entry name" value="YflP"/>
    <property type="match status" value="1"/>
</dbReference>
<accession>A0A4V2F351</accession>
<dbReference type="Gene3D" id="3.40.190.150">
    <property type="entry name" value="Bordetella uptake gene, domain 1"/>
    <property type="match status" value="1"/>
</dbReference>
<reference evidence="3 4" key="1">
    <citation type="submission" date="2019-02" db="EMBL/GenBank/DDBJ databases">
        <title>Genomic Encyclopedia of Type Strains, Phase IV (KMG-IV): sequencing the most valuable type-strain genomes for metagenomic binning, comparative biology and taxonomic classification.</title>
        <authorList>
            <person name="Goeker M."/>
        </authorList>
    </citation>
    <scope>NUCLEOTIDE SEQUENCE [LARGE SCALE GENOMIC DNA]</scope>
    <source>
        <strain evidence="3 4">K24</strain>
    </source>
</reference>
<dbReference type="AlphaFoldDB" id="A0A4V2F351"/>
<dbReference type="PANTHER" id="PTHR42928:SF5">
    <property type="entry name" value="BLR1237 PROTEIN"/>
    <property type="match status" value="1"/>
</dbReference>
<dbReference type="Proteomes" id="UP000292445">
    <property type="component" value="Unassembled WGS sequence"/>
</dbReference>
<feature type="chain" id="PRO_5020382289" evidence="2">
    <location>
        <begin position="27"/>
        <end position="320"/>
    </location>
</feature>
<proteinExistence type="inferred from homology"/>
<keyword evidence="2" id="KW-0732">Signal</keyword>
<dbReference type="RefSeq" id="WP_130358746.1">
    <property type="nucleotide sequence ID" value="NZ_SGXC01000002.1"/>
</dbReference>
<protein>
    <submittedName>
        <fullName evidence="3">Tripartite-type tricarboxylate transporter receptor subunit TctC</fullName>
    </submittedName>
</protein>
<comment type="caution">
    <text evidence="3">The sequence shown here is derived from an EMBL/GenBank/DDBJ whole genome shotgun (WGS) entry which is preliminary data.</text>
</comment>
<dbReference type="InterPro" id="IPR005064">
    <property type="entry name" value="BUG"/>
</dbReference>
<dbReference type="PANTHER" id="PTHR42928">
    <property type="entry name" value="TRICARBOXYLATE-BINDING PROTEIN"/>
    <property type="match status" value="1"/>
</dbReference>
<keyword evidence="3" id="KW-0675">Receptor</keyword>
<evidence type="ECO:0000256" key="1">
    <source>
        <dbReference type="ARBA" id="ARBA00006987"/>
    </source>
</evidence>